<feature type="domain" description="ATPase dynein-related AAA" evidence="2">
    <location>
        <begin position="20"/>
        <end position="104"/>
    </location>
</feature>
<evidence type="ECO:0000256" key="1">
    <source>
        <dbReference type="SAM" id="MobiDB-lite"/>
    </source>
</evidence>
<accession>A0A8J7YVH4</accession>
<organism evidence="3 4">
    <name type="scientific">Candidatus Sysuiplasma superficiale</name>
    <dbReference type="NCBI Taxonomy" id="2823368"/>
    <lineage>
        <taxon>Archaea</taxon>
        <taxon>Methanobacteriati</taxon>
        <taxon>Thermoplasmatota</taxon>
        <taxon>Thermoplasmata</taxon>
        <taxon>Candidatus Sysuiplasmatales</taxon>
        <taxon>Candidatus Sysuiplasmataceae</taxon>
        <taxon>Candidatus Sysuiplasma</taxon>
    </lineage>
</organism>
<feature type="region of interest" description="Disordered" evidence="1">
    <location>
        <begin position="212"/>
        <end position="241"/>
    </location>
</feature>
<feature type="compositionally biased region" description="Basic and acidic residues" evidence="1">
    <location>
        <begin position="229"/>
        <end position="241"/>
    </location>
</feature>
<sequence>YTEQKLTGWFDPPIVMQKGYSEESFISGPLTQSMNAGGILFINELNRLNEGVQNVLLPAMDEGKIEIPRIGTVYAKEGFLIIATQNPREFIATSSLSEALSDRFELLPLTYQDEEEERSIVETRTGLHDEHATRIITAIIRETRVHPFVRRGASIRAATSMATIMSFTERDIEDFRNAAYLSLPTRMELREDSKKNVYEVIDEIIDKVVSRTPVSEREKEENSNPEDTTEGKAGEKKTIGI</sequence>
<dbReference type="Pfam" id="PF07728">
    <property type="entry name" value="AAA_5"/>
    <property type="match status" value="1"/>
</dbReference>
<dbReference type="GO" id="GO:0016887">
    <property type="term" value="F:ATP hydrolysis activity"/>
    <property type="evidence" value="ECO:0007669"/>
    <property type="project" value="InterPro"/>
</dbReference>
<dbReference type="InterPro" id="IPR011704">
    <property type="entry name" value="ATPase_dyneun-rel_AAA"/>
</dbReference>
<gene>
    <name evidence="3" type="ORF">KIY12_09455</name>
</gene>
<dbReference type="InterPro" id="IPR027417">
    <property type="entry name" value="P-loop_NTPase"/>
</dbReference>
<dbReference type="Gene3D" id="3.40.50.300">
    <property type="entry name" value="P-loop containing nucleotide triphosphate hydrolases"/>
    <property type="match status" value="1"/>
</dbReference>
<dbReference type="AlphaFoldDB" id="A0A8J7YVH4"/>
<name>A0A8J7YVH4_9ARCH</name>
<dbReference type="Proteomes" id="UP000750197">
    <property type="component" value="Unassembled WGS sequence"/>
</dbReference>
<dbReference type="PANTHER" id="PTHR42759:SF1">
    <property type="entry name" value="MAGNESIUM-CHELATASE SUBUNIT CHLD"/>
    <property type="match status" value="1"/>
</dbReference>
<dbReference type="EMBL" id="JAHEAC010000125">
    <property type="protein sequence ID" value="MBX8644927.1"/>
    <property type="molecule type" value="Genomic_DNA"/>
</dbReference>
<evidence type="ECO:0000259" key="2">
    <source>
        <dbReference type="Pfam" id="PF07728"/>
    </source>
</evidence>
<evidence type="ECO:0000313" key="4">
    <source>
        <dbReference type="Proteomes" id="UP000750197"/>
    </source>
</evidence>
<evidence type="ECO:0000313" key="3">
    <source>
        <dbReference type="EMBL" id="MBX8644927.1"/>
    </source>
</evidence>
<reference evidence="3" key="1">
    <citation type="submission" date="2021-05" db="EMBL/GenBank/DDBJ databases">
        <title>Genomic insights into ecological role and evolution of a novel Thermoplasmata order Candidatus Sysuiplasmatales.</title>
        <authorList>
            <person name="Yuan Y."/>
        </authorList>
    </citation>
    <scope>NUCLEOTIDE SEQUENCE</scope>
    <source>
        <strain evidence="3">TUT19-bin139</strain>
    </source>
</reference>
<dbReference type="InterPro" id="IPR050764">
    <property type="entry name" value="CbbQ/NirQ/NorQ/GpvN"/>
</dbReference>
<dbReference type="SUPFAM" id="SSF52540">
    <property type="entry name" value="P-loop containing nucleoside triphosphate hydrolases"/>
    <property type="match status" value="1"/>
</dbReference>
<feature type="compositionally biased region" description="Basic and acidic residues" evidence="1">
    <location>
        <begin position="212"/>
        <end position="222"/>
    </location>
</feature>
<dbReference type="PANTHER" id="PTHR42759">
    <property type="entry name" value="MOXR FAMILY PROTEIN"/>
    <property type="match status" value="1"/>
</dbReference>
<dbReference type="GO" id="GO:0005524">
    <property type="term" value="F:ATP binding"/>
    <property type="evidence" value="ECO:0007669"/>
    <property type="project" value="InterPro"/>
</dbReference>
<feature type="non-terminal residue" evidence="3">
    <location>
        <position position="1"/>
    </location>
</feature>
<protein>
    <submittedName>
        <fullName evidence="3">MoxR family ATPase</fullName>
    </submittedName>
</protein>
<proteinExistence type="predicted"/>
<comment type="caution">
    <text evidence="3">The sequence shown here is derived from an EMBL/GenBank/DDBJ whole genome shotgun (WGS) entry which is preliminary data.</text>
</comment>